<protein>
    <recommendedName>
        <fullName evidence="1">GIY-YIG domain-containing protein</fullName>
    </recommendedName>
</protein>
<geneLocation type="plasmid" evidence="2 3">
    <name>unnamed1</name>
</geneLocation>
<organism evidence="2 3">
    <name type="scientific">Cupriavidus malaysiensis</name>
    <dbReference type="NCBI Taxonomy" id="367825"/>
    <lineage>
        <taxon>Bacteria</taxon>
        <taxon>Pseudomonadati</taxon>
        <taxon>Pseudomonadota</taxon>
        <taxon>Betaproteobacteria</taxon>
        <taxon>Burkholderiales</taxon>
        <taxon>Burkholderiaceae</taxon>
        <taxon>Cupriavidus</taxon>
    </lineage>
</organism>
<gene>
    <name evidence="2" type="ORF">BKK80_34490</name>
</gene>
<name>A0ABN4TV15_9BURK</name>
<feature type="domain" description="GIY-YIG" evidence="1">
    <location>
        <begin position="11"/>
        <end position="99"/>
    </location>
</feature>
<dbReference type="InterPro" id="IPR000305">
    <property type="entry name" value="GIY-YIG_endonuc"/>
</dbReference>
<keyword evidence="3" id="KW-1185">Reference proteome</keyword>
<sequence>MSFSAKAATHLGYYVYALVDPRDNQIFYVGKASANNRAFDHLKARKEEGEKQRRIAAIRDEDLEPEVQILRYGLKSEQACLDVEAPIIDTIGLENLTNKVRGHGIERGRQTAKEIERLHGSADVELSTYQGALMLFFINRTYSPTKTEQEIYDCTRQYWHRVAKKTRKPGADGKLRYPTALAVVDSVVVRAYSIAAWFPAGATFTSRGIFSPSDRWEFVGQLLTDHPLAGRRLKRKGKDILATQQGYRYVN</sequence>
<dbReference type="EMBL" id="CP017756">
    <property type="protein sequence ID" value="AOZ11072.1"/>
    <property type="molecule type" value="Genomic_DNA"/>
</dbReference>
<evidence type="ECO:0000259" key="1">
    <source>
        <dbReference type="PROSITE" id="PS50164"/>
    </source>
</evidence>
<evidence type="ECO:0000313" key="3">
    <source>
        <dbReference type="Proteomes" id="UP000177515"/>
    </source>
</evidence>
<keyword evidence="2" id="KW-0614">Plasmid</keyword>
<proteinExistence type="predicted"/>
<dbReference type="Pfam" id="PF22945">
    <property type="entry name" value="LEM-3_GIY-YIG"/>
    <property type="match status" value="1"/>
</dbReference>
<evidence type="ECO:0000313" key="2">
    <source>
        <dbReference type="EMBL" id="AOZ11072.1"/>
    </source>
</evidence>
<dbReference type="PROSITE" id="PS50164">
    <property type="entry name" value="GIY_YIG"/>
    <property type="match status" value="1"/>
</dbReference>
<dbReference type="Proteomes" id="UP000177515">
    <property type="component" value="Plasmid unnamed1"/>
</dbReference>
<accession>A0ABN4TV15</accession>
<dbReference type="CDD" id="cd10440">
    <property type="entry name" value="GIY-YIG_COG3680"/>
    <property type="match status" value="1"/>
</dbReference>
<reference evidence="2 3" key="1">
    <citation type="submission" date="2016-10" db="EMBL/GenBank/DDBJ databases">
        <title>Complete genome sequences of three Cupriavidus strains isolated from various Malaysian environments.</title>
        <authorList>
            <person name="Abdullah A.A.-A."/>
            <person name="Shafie N.A.H."/>
            <person name="Lau N.S."/>
        </authorList>
    </citation>
    <scope>NUCLEOTIDE SEQUENCE [LARGE SCALE GENOMIC DNA]</scope>
    <source>
        <strain evidence="2 3">USMAA1020</strain>
        <plasmid evidence="2 3">unnamed1</plasmid>
    </source>
</reference>